<proteinExistence type="predicted"/>
<name>A0A2U1E6H1_9FIRM</name>
<accession>A0A2U1E6H1</accession>
<evidence type="ECO:0000313" key="2">
    <source>
        <dbReference type="EMBL" id="PVY95546.1"/>
    </source>
</evidence>
<evidence type="ECO:0000259" key="1">
    <source>
        <dbReference type="Pfam" id="PF14133"/>
    </source>
</evidence>
<sequence>MKTIKNTLVIFVIFASLLYLFTGCEDENARPLKKIKVSNIYSEEDQKLCREKLIESGLSEEKVDKFMDMVKTYNKDVNGELPYKNGFVETESINTDYTKTVDEFYKNPNKIGSNCRINTFELMLGNIEVERSANDNTSTLDFDKNSIENEFPNLFTKDELNKFETFYAPVQAKFSTDKKDQISEIDKAVSSRGIKWNGNINAKIISVWFHNDDEIDGNILFIGHTGVLVPCEDKLMFIEKLSFNEPYQALILNNRTELSDYLMEKYDIEYNQETTRPFIFENGTLMKNFRQNPEYDKIQK</sequence>
<dbReference type="AlphaFoldDB" id="A0A2U1E6H1"/>
<protein>
    <submittedName>
        <fullName evidence="2">Uncharacterized protein DUF4300</fullName>
    </submittedName>
</protein>
<dbReference type="EMBL" id="QEKV01000001">
    <property type="protein sequence ID" value="PVY95546.1"/>
    <property type="molecule type" value="Genomic_DNA"/>
</dbReference>
<feature type="domain" description="DUF4300" evidence="1">
    <location>
        <begin position="37"/>
        <end position="286"/>
    </location>
</feature>
<organism evidence="2 3">
    <name type="scientific">Ezakiella coagulans</name>
    <dbReference type="NCBI Taxonomy" id="46507"/>
    <lineage>
        <taxon>Bacteria</taxon>
        <taxon>Bacillati</taxon>
        <taxon>Bacillota</taxon>
        <taxon>Tissierellia</taxon>
        <taxon>Ezakiella</taxon>
    </lineage>
</organism>
<dbReference type="PROSITE" id="PS51257">
    <property type="entry name" value="PROKAR_LIPOPROTEIN"/>
    <property type="match status" value="1"/>
</dbReference>
<dbReference type="RefSeq" id="WP_116479484.1">
    <property type="nucleotide sequence ID" value="NZ_QEKV01000001.1"/>
</dbReference>
<gene>
    <name evidence="2" type="ORF">C7381_10172</name>
</gene>
<dbReference type="InterPro" id="IPR025389">
    <property type="entry name" value="DUF4300"/>
</dbReference>
<dbReference type="Proteomes" id="UP000245793">
    <property type="component" value="Unassembled WGS sequence"/>
</dbReference>
<comment type="caution">
    <text evidence="2">The sequence shown here is derived from an EMBL/GenBank/DDBJ whole genome shotgun (WGS) entry which is preliminary data.</text>
</comment>
<evidence type="ECO:0000313" key="3">
    <source>
        <dbReference type="Proteomes" id="UP000245793"/>
    </source>
</evidence>
<reference evidence="2 3" key="1">
    <citation type="submission" date="2018-04" db="EMBL/GenBank/DDBJ databases">
        <title>Genomic Encyclopedia of Type Strains, Phase IV (KMG-IV): sequencing the most valuable type-strain genomes for metagenomic binning, comparative biology and taxonomic classification.</title>
        <authorList>
            <person name="Goeker M."/>
        </authorList>
    </citation>
    <scope>NUCLEOTIDE SEQUENCE [LARGE SCALE GENOMIC DNA]</scope>
    <source>
        <strain evidence="2 3">DSM 20705</strain>
    </source>
</reference>
<dbReference type="Pfam" id="PF14133">
    <property type="entry name" value="DUF4300"/>
    <property type="match status" value="1"/>
</dbReference>
<keyword evidence="3" id="KW-1185">Reference proteome</keyword>